<comment type="caution">
    <text evidence="3">The sequence shown here is derived from an EMBL/GenBank/DDBJ whole genome shotgun (WGS) entry which is preliminary data.</text>
</comment>
<evidence type="ECO:0008006" key="5">
    <source>
        <dbReference type="Google" id="ProtNLM"/>
    </source>
</evidence>
<feature type="region of interest" description="Disordered" evidence="1">
    <location>
        <begin position="145"/>
        <end position="172"/>
    </location>
</feature>
<dbReference type="EMBL" id="CAJVCH010504012">
    <property type="protein sequence ID" value="CAG7821221.1"/>
    <property type="molecule type" value="Genomic_DNA"/>
</dbReference>
<evidence type="ECO:0000313" key="3">
    <source>
        <dbReference type="EMBL" id="CAG7821221.1"/>
    </source>
</evidence>
<feature type="transmembrane region" description="Helical" evidence="2">
    <location>
        <begin position="66"/>
        <end position="82"/>
    </location>
</feature>
<organism evidence="3 4">
    <name type="scientific">Allacma fusca</name>
    <dbReference type="NCBI Taxonomy" id="39272"/>
    <lineage>
        <taxon>Eukaryota</taxon>
        <taxon>Metazoa</taxon>
        <taxon>Ecdysozoa</taxon>
        <taxon>Arthropoda</taxon>
        <taxon>Hexapoda</taxon>
        <taxon>Collembola</taxon>
        <taxon>Symphypleona</taxon>
        <taxon>Sminthuridae</taxon>
        <taxon>Allacma</taxon>
    </lineage>
</organism>
<dbReference type="OrthoDB" id="6361347at2759"/>
<keyword evidence="2" id="KW-0812">Transmembrane</keyword>
<keyword evidence="4" id="KW-1185">Reference proteome</keyword>
<gene>
    <name evidence="3" type="ORF">AFUS01_LOCUS31570</name>
</gene>
<protein>
    <recommendedName>
        <fullName evidence="5">ER-bound oxygenase mpaB/mpaB'/Rubber oxygenase catalytic domain-containing protein</fullName>
    </recommendedName>
</protein>
<accession>A0A8J2KNM1</accession>
<evidence type="ECO:0000256" key="2">
    <source>
        <dbReference type="SAM" id="Phobius"/>
    </source>
</evidence>
<evidence type="ECO:0000256" key="1">
    <source>
        <dbReference type="SAM" id="MobiDB-lite"/>
    </source>
</evidence>
<name>A0A8J2KNM1_9HEXA</name>
<keyword evidence="2" id="KW-0472">Membrane</keyword>
<proteinExistence type="predicted"/>
<keyword evidence="2" id="KW-1133">Transmembrane helix</keyword>
<dbReference type="PANTHER" id="PTHR37159">
    <property type="entry name" value="GH11867P"/>
    <property type="match status" value="1"/>
</dbReference>
<evidence type="ECO:0000313" key="4">
    <source>
        <dbReference type="Proteomes" id="UP000708208"/>
    </source>
</evidence>
<dbReference type="PANTHER" id="PTHR37159:SF1">
    <property type="entry name" value="GH11867P"/>
    <property type="match status" value="1"/>
</dbReference>
<reference evidence="3" key="1">
    <citation type="submission" date="2021-06" db="EMBL/GenBank/DDBJ databases">
        <authorList>
            <person name="Hodson N. C."/>
            <person name="Mongue J. A."/>
            <person name="Jaron S. K."/>
        </authorList>
    </citation>
    <scope>NUCLEOTIDE SEQUENCE</scope>
</reference>
<dbReference type="Proteomes" id="UP000708208">
    <property type="component" value="Unassembled WGS sequence"/>
</dbReference>
<dbReference type="AlphaFoldDB" id="A0A8J2KNM1"/>
<sequence length="397" mass="46286">METSRETGKLNGSNKLTTQYCLPSERLLEGKLQFGDSNPGSQLEELPSWFNLELARKGQKFARERLYGVFYAHLIALFYLLAQRDARKILYYTQKSHTPELALKRYLATLLQVKLWYDSDISDDLSCPFFTSLSTVRKIHHGMGQRVQAQHPDFSKPVIEEPTEDDEDSSQPRGKLWEAFKADLESSDLAQDILPLEENPSGFYYFSQYDMTSTQWSFVALPIMYSQKLGMYDVTDEELEGFVHLWAIISHTLGLEPHYNICLVPDLESFKAHANWIYENQYLPGFFDVNYESEVMWCALAEGVSHIFPFLNVENLLLQTLEDFIVAPSQNFRRKIGWITVYRRLFQKAIVEPLLNFKWFQQYCNNYVRETIAKVTESRMGLNSSNDVEISQRAYYY</sequence>